<evidence type="ECO:0000256" key="1">
    <source>
        <dbReference type="SAM" id="Phobius"/>
    </source>
</evidence>
<proteinExistence type="predicted"/>
<accession>A0A6I4VSG5</accession>
<protein>
    <submittedName>
        <fullName evidence="2">Uncharacterized protein</fullName>
    </submittedName>
</protein>
<name>A0A6I4VSG5_9BACL</name>
<keyword evidence="1" id="KW-0812">Transmembrane</keyword>
<keyword evidence="1" id="KW-1133">Transmembrane helix</keyword>
<dbReference type="Proteomes" id="UP000430692">
    <property type="component" value="Unassembled WGS sequence"/>
</dbReference>
<dbReference type="AlphaFoldDB" id="A0A6I4VSG5"/>
<evidence type="ECO:0000313" key="2">
    <source>
        <dbReference type="EMBL" id="MXQ53175.1"/>
    </source>
</evidence>
<organism evidence="2 3">
    <name type="scientific">Shimazuella alba</name>
    <dbReference type="NCBI Taxonomy" id="2690964"/>
    <lineage>
        <taxon>Bacteria</taxon>
        <taxon>Bacillati</taxon>
        <taxon>Bacillota</taxon>
        <taxon>Bacilli</taxon>
        <taxon>Bacillales</taxon>
        <taxon>Thermoactinomycetaceae</taxon>
        <taxon>Shimazuella</taxon>
    </lineage>
</organism>
<feature type="transmembrane region" description="Helical" evidence="1">
    <location>
        <begin position="47"/>
        <end position="73"/>
    </location>
</feature>
<comment type="caution">
    <text evidence="2">The sequence shown here is derived from an EMBL/GenBank/DDBJ whole genome shotgun (WGS) entry which is preliminary data.</text>
</comment>
<keyword evidence="1" id="KW-0472">Membrane</keyword>
<keyword evidence="3" id="KW-1185">Reference proteome</keyword>
<sequence>MENGNKVVITIAAKNRGISLILTLLFGSFGLLYTTISGFFIMLAIEVFVAIFTLGFGLIITHIICAVWGVMAVDKYNKELLSKANTSL</sequence>
<reference evidence="2 3" key="1">
    <citation type="submission" date="2019-12" db="EMBL/GenBank/DDBJ databases">
        <title>Whole-genome analyses of novel actinobacteria.</title>
        <authorList>
            <person name="Sahin N."/>
            <person name="Saygin H."/>
        </authorList>
    </citation>
    <scope>NUCLEOTIDE SEQUENCE [LARGE SCALE GENOMIC DNA]</scope>
    <source>
        <strain evidence="2 3">KC615</strain>
    </source>
</reference>
<evidence type="ECO:0000313" key="3">
    <source>
        <dbReference type="Proteomes" id="UP000430692"/>
    </source>
</evidence>
<gene>
    <name evidence="2" type="ORF">GSM42_05390</name>
</gene>
<dbReference type="EMBL" id="WUUL01000003">
    <property type="protein sequence ID" value="MXQ53175.1"/>
    <property type="molecule type" value="Genomic_DNA"/>
</dbReference>
<feature type="transmembrane region" description="Helical" evidence="1">
    <location>
        <begin position="20"/>
        <end position="41"/>
    </location>
</feature>